<dbReference type="Pfam" id="PF20908">
    <property type="entry name" value="UfSP2_N"/>
    <property type="match status" value="1"/>
</dbReference>
<proteinExistence type="inferred from homology"/>
<dbReference type="GO" id="GO:0071567">
    <property type="term" value="F:deUFMylase activity"/>
    <property type="evidence" value="ECO:0007669"/>
    <property type="project" value="TreeGrafter"/>
</dbReference>
<dbReference type="GO" id="GO:0005634">
    <property type="term" value="C:nucleus"/>
    <property type="evidence" value="ECO:0007669"/>
    <property type="project" value="TreeGrafter"/>
</dbReference>
<dbReference type="AlphaFoldDB" id="A0A8J1XLN8"/>
<evidence type="ECO:0000256" key="1">
    <source>
        <dbReference type="ARBA" id="ARBA00008552"/>
    </source>
</evidence>
<dbReference type="InterPro" id="IPR049387">
    <property type="entry name" value="UFSP2-like_2nd"/>
</dbReference>
<reference evidence="8" key="1">
    <citation type="submission" date="2022-03" db="EMBL/GenBank/DDBJ databases">
        <authorList>
            <person name="Martin C."/>
        </authorList>
    </citation>
    <scope>NUCLEOTIDE SEQUENCE</scope>
</reference>
<dbReference type="Pfam" id="PF07910">
    <property type="entry name" value="Peptidase_C78"/>
    <property type="match status" value="1"/>
</dbReference>
<evidence type="ECO:0000259" key="7">
    <source>
        <dbReference type="Pfam" id="PF20908"/>
    </source>
</evidence>
<keyword evidence="5" id="KW-0788">Thiol protease</keyword>
<dbReference type="OrthoDB" id="417506at2759"/>
<evidence type="ECO:0000256" key="2">
    <source>
        <dbReference type="ARBA" id="ARBA00022670"/>
    </source>
</evidence>
<gene>
    <name evidence="8" type="ORF">OFUS_LOCUS4358</name>
</gene>
<keyword evidence="3" id="KW-0833">Ubl conjugation pathway</keyword>
<keyword evidence="4" id="KW-0378">Hydrolase</keyword>
<dbReference type="PANTHER" id="PTHR48153:SF2">
    <property type="entry name" value="UFM1-SPECIFIC PROTEASE 2"/>
    <property type="match status" value="1"/>
</dbReference>
<evidence type="ECO:0000313" key="8">
    <source>
        <dbReference type="EMBL" id="CAH1777301.1"/>
    </source>
</evidence>
<dbReference type="Proteomes" id="UP000749559">
    <property type="component" value="Unassembled WGS sequence"/>
</dbReference>
<dbReference type="InterPro" id="IPR012462">
    <property type="entry name" value="UFSP1/2_DUB_cat"/>
</dbReference>
<evidence type="ECO:0000256" key="5">
    <source>
        <dbReference type="ARBA" id="ARBA00022807"/>
    </source>
</evidence>
<sequence>MDQIFVLKSVKQSLERVLVGTTEPSVGFLLGQEHRDGIQIVGCCRCTKPLIDEIEEVSLYYPGGIKVYGIFYSSATPPGGENVNKACSKLLHQDLVDKIDSESILLCHSKMNTERVSTDSFYWYSIEERTPKLAEVEWRDEPKETITLRLQANIPLAFEYMLSNRAFEDFVSQFLELQDKIRSDVTAFHIDDTNILLYDKPPKESSIIAITDDTACEKLYDYIQTEDDENTSKKHRNKSVIKVSLLTAVTGYQAVGRTIDCSPIIHHEHSDFENISSDLPLDVLVCVDPNMPVGNLAKLFVGSVCHQLVAMEKCLFHFHKEDKEFLVPQPHHFKPAGLDHFITTLYPQGLSEKRLEPVRRTLNQKFSLSLDVPLFRRMNAYNFPEDNDTAGYLHNVHVGLPPSGVKEGTQYLVQGRYSYHHYMQDRFDDNHWGCAYRSLQTVVSWFRLQGYTDQPVPTHRAIQQALVDIKDKEASFVGSRKWIGSMEVSYVLDRLLEVQCKIMFVQSGADLANKGRELAMHFSIQGTPIMIGGGVLAHTILGVDFNDITGDLKFLILDPHYTGAEDLKIIQDKGWCGWKDTSFWDKNAYYNLCLPQRPKMI</sequence>
<feature type="domain" description="UFSP1/2/DUB catalytic" evidence="6">
    <location>
        <begin position="409"/>
        <end position="593"/>
    </location>
</feature>
<evidence type="ECO:0000256" key="3">
    <source>
        <dbReference type="ARBA" id="ARBA00022786"/>
    </source>
</evidence>
<name>A0A8J1XLN8_OWEFU</name>
<feature type="domain" description="UFSP2 second" evidence="7">
    <location>
        <begin position="173"/>
        <end position="386"/>
    </location>
</feature>
<evidence type="ECO:0000313" key="9">
    <source>
        <dbReference type="Proteomes" id="UP000749559"/>
    </source>
</evidence>
<protein>
    <submittedName>
        <fullName evidence="8">Uncharacterized protein</fullName>
    </submittedName>
</protein>
<evidence type="ECO:0000259" key="6">
    <source>
        <dbReference type="Pfam" id="PF07910"/>
    </source>
</evidence>
<keyword evidence="2" id="KW-0645">Protease</keyword>
<dbReference type="PANTHER" id="PTHR48153">
    <property type="entry name" value="UFM1-SPECIFIC PROTEASE 2"/>
    <property type="match status" value="1"/>
</dbReference>
<dbReference type="EMBL" id="CAIIXF020000002">
    <property type="protein sequence ID" value="CAH1777301.1"/>
    <property type="molecule type" value="Genomic_DNA"/>
</dbReference>
<accession>A0A8J1XLN8</accession>
<dbReference type="Gene3D" id="3.90.70.130">
    <property type="match status" value="1"/>
</dbReference>
<organism evidence="8 9">
    <name type="scientific">Owenia fusiformis</name>
    <name type="common">Polychaete worm</name>
    <dbReference type="NCBI Taxonomy" id="6347"/>
    <lineage>
        <taxon>Eukaryota</taxon>
        <taxon>Metazoa</taxon>
        <taxon>Spiralia</taxon>
        <taxon>Lophotrochozoa</taxon>
        <taxon>Annelida</taxon>
        <taxon>Polychaeta</taxon>
        <taxon>Sedentaria</taxon>
        <taxon>Canalipalpata</taxon>
        <taxon>Sabellida</taxon>
        <taxon>Oweniida</taxon>
        <taxon>Oweniidae</taxon>
        <taxon>Owenia</taxon>
    </lineage>
</organism>
<comment type="caution">
    <text evidence="8">The sequence shown here is derived from an EMBL/GenBank/DDBJ whole genome shotgun (WGS) entry which is preliminary data.</text>
</comment>
<dbReference type="FunFam" id="3.90.70.130:FF:000001">
    <property type="entry name" value="Probable Ufm1-specific protease 2"/>
    <property type="match status" value="1"/>
</dbReference>
<dbReference type="GO" id="GO:0005783">
    <property type="term" value="C:endoplasmic reticulum"/>
    <property type="evidence" value="ECO:0007669"/>
    <property type="project" value="TreeGrafter"/>
</dbReference>
<evidence type="ECO:0000256" key="4">
    <source>
        <dbReference type="ARBA" id="ARBA00022801"/>
    </source>
</evidence>
<comment type="similarity">
    <text evidence="1">Belongs to the peptidase C78 family.</text>
</comment>
<dbReference type="GO" id="GO:0006508">
    <property type="term" value="P:proteolysis"/>
    <property type="evidence" value="ECO:0007669"/>
    <property type="project" value="UniProtKB-KW"/>
</dbReference>
<keyword evidence="9" id="KW-1185">Reference proteome</keyword>